<dbReference type="Gene3D" id="3.40.190.10">
    <property type="entry name" value="Periplasmic binding protein-like II"/>
    <property type="match status" value="1"/>
</dbReference>
<evidence type="ECO:0000313" key="3">
    <source>
        <dbReference type="EMBL" id="XAN07841.1"/>
    </source>
</evidence>
<evidence type="ECO:0000313" key="4">
    <source>
        <dbReference type="Proteomes" id="UP001442841"/>
    </source>
</evidence>
<dbReference type="InterPro" id="IPR050490">
    <property type="entry name" value="Bact_solute-bd_prot1"/>
</dbReference>
<dbReference type="PROSITE" id="PS51257">
    <property type="entry name" value="PROKAR_LIPOPROTEIN"/>
    <property type="match status" value="1"/>
</dbReference>
<feature type="signal peptide" evidence="2">
    <location>
        <begin position="1"/>
        <end position="21"/>
    </location>
</feature>
<protein>
    <submittedName>
        <fullName evidence="3">Extracellular solute-binding protein</fullName>
    </submittedName>
</protein>
<dbReference type="SUPFAM" id="SSF53850">
    <property type="entry name" value="Periplasmic binding protein-like II"/>
    <property type="match status" value="1"/>
</dbReference>
<dbReference type="EMBL" id="CP154795">
    <property type="protein sequence ID" value="XAN07841.1"/>
    <property type="molecule type" value="Genomic_DNA"/>
</dbReference>
<dbReference type="PANTHER" id="PTHR43649:SF30">
    <property type="entry name" value="ABC TRANSPORTER SUBSTRATE-BINDING PROTEIN"/>
    <property type="match status" value="1"/>
</dbReference>
<organism evidence="3 4">
    <name type="scientific">Ammonicoccus fulvus</name>
    <dbReference type="NCBI Taxonomy" id="3138240"/>
    <lineage>
        <taxon>Bacteria</taxon>
        <taxon>Bacillati</taxon>
        <taxon>Actinomycetota</taxon>
        <taxon>Actinomycetes</taxon>
        <taxon>Propionibacteriales</taxon>
        <taxon>Propionibacteriaceae</taxon>
        <taxon>Ammonicoccus</taxon>
    </lineage>
</organism>
<evidence type="ECO:0000256" key="2">
    <source>
        <dbReference type="SAM" id="SignalP"/>
    </source>
</evidence>
<name>A0ABZ3FP64_9ACTN</name>
<proteinExistence type="predicted"/>
<sequence length="425" mass="45526">MTRIRKTLVALGLATALTLTACGGGGSSSSTGPAETGPDGKLPATTIKILAPSYSDSSKSDWEKIITKFNEKQPNVKVELQIEGWDDFSSKVQARIQARDFPDILNDNAFAGAASEGLLYPINEVMSPETLSSIEPALLKNGEGSDGTQWAAPDIASSRMLAYNTDLFQQAGIAEAPKTWAELEDAAKKISELGADTYGYGLPLGQEEAQVESSLWLWGAGGDWVQGDKLVANQPTAVEAFGEMKKLIDAGATQPNPGATNRQQAADLFNNGKLGMMLSHSGLLKVTRENFPQTKFAVAPIPSKGGDPVAFGVTDFIVAFKNEDANRKEATKQFLDLMYSDKLYETWYKGTGLLPVTQSMIEKGRAEDTANAEFYEALTYVKFLPVGNPKWDALQKALQGTAGTVANDSPEAVLTKVQAQLDAQG</sequence>
<feature type="chain" id="PRO_5047236350" evidence="2">
    <location>
        <begin position="22"/>
        <end position="425"/>
    </location>
</feature>
<accession>A0ABZ3FP64</accession>
<reference evidence="3 4" key="1">
    <citation type="submission" date="2024-04" db="EMBL/GenBank/DDBJ databases">
        <title>Isolation of an actinomycete strain from pig manure.</title>
        <authorList>
            <person name="Gong T."/>
            <person name="Yu Z."/>
            <person name="An M."/>
            <person name="Wei C."/>
            <person name="Yang W."/>
            <person name="Liu L."/>
        </authorList>
    </citation>
    <scope>NUCLEOTIDE SEQUENCE [LARGE SCALE GENOMIC DNA]</scope>
    <source>
        <strain evidence="3 4">ZF39</strain>
    </source>
</reference>
<dbReference type="RefSeq" id="WP_425309299.1">
    <property type="nucleotide sequence ID" value="NZ_CP154795.1"/>
</dbReference>
<feature type="region of interest" description="Disordered" evidence="1">
    <location>
        <begin position="23"/>
        <end position="42"/>
    </location>
</feature>
<keyword evidence="4" id="KW-1185">Reference proteome</keyword>
<dbReference type="InterPro" id="IPR006059">
    <property type="entry name" value="SBP"/>
</dbReference>
<dbReference type="Pfam" id="PF01547">
    <property type="entry name" value="SBP_bac_1"/>
    <property type="match status" value="1"/>
</dbReference>
<gene>
    <name evidence="3" type="ORF">AADG42_11160</name>
</gene>
<keyword evidence="2" id="KW-0732">Signal</keyword>
<dbReference type="PANTHER" id="PTHR43649">
    <property type="entry name" value="ARABINOSE-BINDING PROTEIN-RELATED"/>
    <property type="match status" value="1"/>
</dbReference>
<dbReference type="Proteomes" id="UP001442841">
    <property type="component" value="Chromosome"/>
</dbReference>
<evidence type="ECO:0000256" key="1">
    <source>
        <dbReference type="SAM" id="MobiDB-lite"/>
    </source>
</evidence>